<dbReference type="InterPro" id="IPR007630">
    <property type="entry name" value="RNA_pol_sigma70_r4"/>
</dbReference>
<evidence type="ECO:0000259" key="1">
    <source>
        <dbReference type="Pfam" id="PF04545"/>
    </source>
</evidence>
<evidence type="ECO:0000313" key="5">
    <source>
        <dbReference type="Proteomes" id="UP000294668"/>
    </source>
</evidence>
<dbReference type="GO" id="GO:0003700">
    <property type="term" value="F:DNA-binding transcription factor activity"/>
    <property type="evidence" value="ECO:0007669"/>
    <property type="project" value="InterPro"/>
</dbReference>
<dbReference type="PRINTS" id="PR00046">
    <property type="entry name" value="SIGMA70FCT"/>
</dbReference>
<dbReference type="InterPro" id="IPR000943">
    <property type="entry name" value="RNA_pol_sigma70"/>
</dbReference>
<sequence>MNDQQREQYQEAYRFLMDGDHELVVFGVLKKIHVRQNHQYYDDLVQEGKMCFAEKYIQLINQDKQPESGLVFIYQGVYWHLLDWLRKETRQSTGIEYSTDEQNDPLEDLMDDGHAVGFCETHILSHELMAMLNEREANYLRLAYEQGLNMTEIAKACGVSRKTVHGWRNRVIEKLKNEF</sequence>
<reference evidence="3 5" key="2">
    <citation type="journal article" date="2019" name="Appl. Microbiol. Biotechnol.">
        <title>Uncovering carbohydrate metabolism through a genotype-phenotype association study of 56 lactic acid bacteria genomes.</title>
        <authorList>
            <person name="Buron-Moles G."/>
            <person name="Chailyan A."/>
            <person name="Dolejs I."/>
            <person name="Forster J."/>
            <person name="Miks M.H."/>
        </authorList>
    </citation>
    <scope>NUCLEOTIDE SEQUENCE [LARGE SCALE GENOMIC DNA]</scope>
    <source>
        <strain evidence="3 5">DSM 10551</strain>
    </source>
</reference>
<evidence type="ECO:0000313" key="3">
    <source>
        <dbReference type="EMBL" id="TDG91178.1"/>
    </source>
</evidence>
<dbReference type="AlphaFoldDB" id="A0A224VHX0"/>
<gene>
    <name evidence="3" type="ORF">C5L28_002380</name>
    <name evidence="2" type="ORF">LPKJCM_00913</name>
</gene>
<comment type="caution">
    <text evidence="2">The sequence shown here is derived from an EMBL/GenBank/DDBJ whole genome shotgun (WGS) entry which is preliminary data.</text>
</comment>
<dbReference type="NCBIfam" id="TIGR02937">
    <property type="entry name" value="sigma70-ECF"/>
    <property type="match status" value="1"/>
</dbReference>
<proteinExistence type="predicted"/>
<dbReference type="CDD" id="cd06171">
    <property type="entry name" value="Sigma70_r4"/>
    <property type="match status" value="1"/>
</dbReference>
<dbReference type="EMBL" id="PUFL01000056">
    <property type="protein sequence ID" value="TDG91178.1"/>
    <property type="molecule type" value="Genomic_DNA"/>
</dbReference>
<keyword evidence="5" id="KW-1185">Reference proteome</keyword>
<name>A0A224VHX0_9LACO</name>
<dbReference type="SUPFAM" id="SSF88659">
    <property type="entry name" value="Sigma3 and sigma4 domains of RNA polymerase sigma factors"/>
    <property type="match status" value="1"/>
</dbReference>
<dbReference type="Proteomes" id="UP000214739">
    <property type="component" value="Unassembled WGS sequence"/>
</dbReference>
<dbReference type="EMBL" id="BDGB01000044">
    <property type="protein sequence ID" value="GAW71810.1"/>
    <property type="molecule type" value="Genomic_DNA"/>
</dbReference>
<dbReference type="Pfam" id="PF04545">
    <property type="entry name" value="Sigma70_r4"/>
    <property type="match status" value="1"/>
</dbReference>
<keyword evidence="2" id="KW-0804">Transcription</keyword>
<reference evidence="2 4" key="1">
    <citation type="journal article" date="2017" name="Biosci Microbiota Food Health">
        <title>Genomic characterization reconfirms the taxonomic status of Lactobacillus parakefiri.</title>
        <authorList>
            <person name="Tanizawa Y."/>
            <person name="Kobayashi H."/>
            <person name="Kaminuma E."/>
            <person name="Sakamoto M."/>
            <person name="Ohkuma M."/>
            <person name="Nakamura Y."/>
            <person name="Arita M."/>
            <person name="Tohno M."/>
        </authorList>
    </citation>
    <scope>NUCLEOTIDE SEQUENCE [LARGE SCALE GENOMIC DNA]</scope>
    <source>
        <strain evidence="2 4">JCM 8573</strain>
    </source>
</reference>
<reference evidence="3" key="3">
    <citation type="submission" date="2019-02" db="EMBL/GenBank/DDBJ databases">
        <authorList>
            <person name="Buron G."/>
            <person name="Chaylann A."/>
            <person name="Dolejs I."/>
            <person name="Forster J."/>
            <person name="Miks M.H."/>
        </authorList>
    </citation>
    <scope>NUCLEOTIDE SEQUENCE</scope>
    <source>
        <strain evidence="3">DSM 10551</strain>
    </source>
</reference>
<feature type="domain" description="RNA polymerase sigma-70 region 4" evidence="1">
    <location>
        <begin position="129"/>
        <end position="176"/>
    </location>
</feature>
<dbReference type="Gene3D" id="1.20.140.160">
    <property type="match status" value="1"/>
</dbReference>
<dbReference type="OrthoDB" id="2248780at2"/>
<evidence type="ECO:0000313" key="2">
    <source>
        <dbReference type="EMBL" id="GAW71810.1"/>
    </source>
</evidence>
<dbReference type="InterPro" id="IPR013324">
    <property type="entry name" value="RNA_pol_sigma_r3/r4-like"/>
</dbReference>
<dbReference type="Proteomes" id="UP000294668">
    <property type="component" value="Unassembled WGS sequence"/>
</dbReference>
<dbReference type="GO" id="GO:0006352">
    <property type="term" value="P:DNA-templated transcription initiation"/>
    <property type="evidence" value="ECO:0007669"/>
    <property type="project" value="InterPro"/>
</dbReference>
<dbReference type="GO" id="GO:0000428">
    <property type="term" value="C:DNA-directed RNA polymerase complex"/>
    <property type="evidence" value="ECO:0007669"/>
    <property type="project" value="UniProtKB-KW"/>
</dbReference>
<evidence type="ECO:0000313" key="4">
    <source>
        <dbReference type="Proteomes" id="UP000214739"/>
    </source>
</evidence>
<keyword evidence="2" id="KW-0240">DNA-directed RNA polymerase</keyword>
<protein>
    <submittedName>
        <fullName evidence="2">DNA-directed RNA polymerase specialized sigma subunit</fullName>
    </submittedName>
</protein>
<dbReference type="InterPro" id="IPR014284">
    <property type="entry name" value="RNA_pol_sigma-70_dom"/>
</dbReference>
<accession>A0A224VHX0</accession>
<organism evidence="2 4">
    <name type="scientific">Lentilactobacillus parakefiri</name>
    <dbReference type="NCBI Taxonomy" id="152332"/>
    <lineage>
        <taxon>Bacteria</taxon>
        <taxon>Bacillati</taxon>
        <taxon>Bacillota</taxon>
        <taxon>Bacilli</taxon>
        <taxon>Lactobacillales</taxon>
        <taxon>Lactobacillaceae</taxon>
        <taxon>Lentilactobacillus</taxon>
    </lineage>
</organism>
<dbReference type="RefSeq" id="WP_057962482.1">
    <property type="nucleotide sequence ID" value="NZ_BAAAXO010000080.1"/>
</dbReference>